<evidence type="ECO:0000259" key="2">
    <source>
        <dbReference type="PROSITE" id="PS50052"/>
    </source>
</evidence>
<name>A0A136KKG0_9BACT</name>
<protein>
    <submittedName>
        <fullName evidence="3">Guanylate kinase</fullName>
        <ecNumber evidence="3">2.7.4.8</ecNumber>
    </submittedName>
</protein>
<keyword evidence="3" id="KW-0418">Kinase</keyword>
<dbReference type="InterPro" id="IPR008144">
    <property type="entry name" value="Guanylate_kin-like_dom"/>
</dbReference>
<evidence type="ECO:0000256" key="1">
    <source>
        <dbReference type="ARBA" id="ARBA00022679"/>
    </source>
</evidence>
<dbReference type="GO" id="GO:0033863">
    <property type="term" value="F:ribose 1,5-bisphosphate phosphokinase activity"/>
    <property type="evidence" value="ECO:0007669"/>
    <property type="project" value="TreeGrafter"/>
</dbReference>
<dbReference type="GO" id="GO:0005829">
    <property type="term" value="C:cytosol"/>
    <property type="evidence" value="ECO:0007669"/>
    <property type="project" value="TreeGrafter"/>
</dbReference>
<feature type="domain" description="Guanylate kinase-like" evidence="2">
    <location>
        <begin position="5"/>
        <end position="185"/>
    </location>
</feature>
<sequence>MEVGNSFLAIVGPAGVGKSTSFNAILDHFESRIRVVPKVTTRPPRENEKDTKAGLSLTEFQAGVESGEIILAHQPFGPDGHWYGYSLNELSGQSGQLNIIEPNVEHQLPEFKKIFGASAFVLALRADREYLRHNLSERNSESPEKIEERLSAACSINDFIDKYSNSGLIDQVIELNWHNRPRMLEIVLGLTARVLNKMSVLQGRFC</sequence>
<accession>A0A136KKG0</accession>
<dbReference type="InterPro" id="IPR027417">
    <property type="entry name" value="P-loop_NTPase"/>
</dbReference>
<dbReference type="AlphaFoldDB" id="A0A136KKG0"/>
<dbReference type="GO" id="GO:0004385">
    <property type="term" value="F:GMP kinase activity"/>
    <property type="evidence" value="ECO:0007669"/>
    <property type="project" value="UniProtKB-EC"/>
</dbReference>
<proteinExistence type="predicted"/>
<dbReference type="GO" id="GO:0006015">
    <property type="term" value="P:5-phosphoribose 1-diphosphate biosynthetic process"/>
    <property type="evidence" value="ECO:0007669"/>
    <property type="project" value="TreeGrafter"/>
</dbReference>
<reference evidence="3 4" key="1">
    <citation type="submission" date="2015-02" db="EMBL/GenBank/DDBJ databases">
        <title>Improved understanding of the partial-nitritation anammox process through 23 genomes representing the majority of the microbial community.</title>
        <authorList>
            <person name="Speth D.R."/>
            <person name="In T Zandt M."/>
            <person name="Guerrero Cruz S."/>
            <person name="Jetten M.S."/>
            <person name="Dutilh B.E."/>
        </authorList>
    </citation>
    <scope>NUCLEOTIDE SEQUENCE [LARGE SCALE GENOMIC DNA]</scope>
    <source>
        <strain evidence="3">OLB21</strain>
    </source>
</reference>
<dbReference type="Gene3D" id="3.40.50.300">
    <property type="entry name" value="P-loop containing nucleotide triphosphate hydrolases"/>
    <property type="match status" value="1"/>
</dbReference>
<dbReference type="STRING" id="1617427.UZ20_WS6002000203"/>
<dbReference type="PANTHER" id="PTHR23117">
    <property type="entry name" value="GUANYLATE KINASE-RELATED"/>
    <property type="match status" value="1"/>
</dbReference>
<dbReference type="SUPFAM" id="SSF52540">
    <property type="entry name" value="P-loop containing nucleoside triphosphate hydrolases"/>
    <property type="match status" value="1"/>
</dbReference>
<organism evidence="3 4">
    <name type="scientific">candidate division WS6 bacterium OLB21</name>
    <dbReference type="NCBI Taxonomy" id="1617427"/>
    <lineage>
        <taxon>Bacteria</taxon>
        <taxon>Candidatus Dojkabacteria</taxon>
    </lineage>
</organism>
<evidence type="ECO:0000313" key="3">
    <source>
        <dbReference type="EMBL" id="KXK09894.1"/>
    </source>
</evidence>
<gene>
    <name evidence="3" type="primary">gmk</name>
    <name evidence="3" type="ORF">UZ20_WS6002000203</name>
</gene>
<dbReference type="EMBL" id="JYPD01000011">
    <property type="protein sequence ID" value="KXK09894.1"/>
    <property type="molecule type" value="Genomic_DNA"/>
</dbReference>
<keyword evidence="1 3" id="KW-0808">Transferase</keyword>
<comment type="caution">
    <text evidence="3">The sequence shown here is derived from an EMBL/GenBank/DDBJ whole genome shotgun (WGS) entry which is preliminary data.</text>
</comment>
<dbReference type="EC" id="2.7.4.8" evidence="3"/>
<evidence type="ECO:0000313" key="4">
    <source>
        <dbReference type="Proteomes" id="UP000070449"/>
    </source>
</evidence>
<dbReference type="InterPro" id="IPR008145">
    <property type="entry name" value="GK/Ca_channel_bsu"/>
</dbReference>
<dbReference type="PANTHER" id="PTHR23117:SF8">
    <property type="entry name" value="RIBOSE 1,5-BISPHOSPHATE PHOSPHOKINASE PHNN"/>
    <property type="match status" value="1"/>
</dbReference>
<dbReference type="Proteomes" id="UP000070449">
    <property type="component" value="Unassembled WGS sequence"/>
</dbReference>
<dbReference type="Pfam" id="PF00625">
    <property type="entry name" value="Guanylate_kin"/>
    <property type="match status" value="1"/>
</dbReference>
<dbReference type="PROSITE" id="PS50052">
    <property type="entry name" value="GUANYLATE_KINASE_2"/>
    <property type="match status" value="1"/>
</dbReference>